<feature type="transmembrane region" description="Helical" evidence="1">
    <location>
        <begin position="85"/>
        <end position="105"/>
    </location>
</feature>
<dbReference type="AlphaFoldDB" id="A0A554LJA8"/>
<keyword evidence="1" id="KW-1133">Transmembrane helix</keyword>
<gene>
    <name evidence="2" type="ORF">CEN89_328</name>
</gene>
<accession>A0A554LJA8</accession>
<comment type="caution">
    <text evidence="2">The sequence shown here is derived from an EMBL/GenBank/DDBJ whole genome shotgun (WGS) entry which is preliminary data.</text>
</comment>
<name>A0A554LJA8_9BACT</name>
<feature type="transmembrane region" description="Helical" evidence="1">
    <location>
        <begin position="48"/>
        <end position="73"/>
    </location>
</feature>
<evidence type="ECO:0000256" key="1">
    <source>
        <dbReference type="SAM" id="Phobius"/>
    </source>
</evidence>
<dbReference type="EMBL" id="VMGK01000009">
    <property type="protein sequence ID" value="TSC92963.1"/>
    <property type="molecule type" value="Genomic_DNA"/>
</dbReference>
<evidence type="ECO:0000313" key="3">
    <source>
        <dbReference type="Proteomes" id="UP000315689"/>
    </source>
</evidence>
<reference evidence="2 3" key="1">
    <citation type="submission" date="2017-07" db="EMBL/GenBank/DDBJ databases">
        <title>Mechanisms for carbon and nitrogen cycling indicate functional differentiation within the Candidate Phyla Radiation.</title>
        <authorList>
            <person name="Danczak R.E."/>
            <person name="Johnston M.D."/>
            <person name="Kenah C."/>
            <person name="Slattery M."/>
            <person name="Wrighton K.C."/>
            <person name="Wilkins M.J."/>
        </authorList>
    </citation>
    <scope>NUCLEOTIDE SEQUENCE [LARGE SCALE GENOMIC DNA]</scope>
    <source>
        <strain evidence="2">Licking1014_7</strain>
    </source>
</reference>
<proteinExistence type="predicted"/>
<sequence length="120" mass="13994">MRTGTKKWVSFVDRCNDPDRPWFFLLWGVFIVSLTVICHTYPQLTNRIIMPILVISILTLSFIMFLLTIRVLLTPLEQHYGNAKIFTAELCIIFAISLALAIWLYDEPNFWKMCENIPAP</sequence>
<organism evidence="2 3">
    <name type="scientific">Candidatus Berkelbacteria bacterium Licking1014_7</name>
    <dbReference type="NCBI Taxonomy" id="2017147"/>
    <lineage>
        <taxon>Bacteria</taxon>
        <taxon>Candidatus Berkelbacteria</taxon>
    </lineage>
</organism>
<evidence type="ECO:0000313" key="2">
    <source>
        <dbReference type="EMBL" id="TSC92963.1"/>
    </source>
</evidence>
<keyword evidence="1" id="KW-0812">Transmembrane</keyword>
<keyword evidence="1" id="KW-0472">Membrane</keyword>
<protein>
    <submittedName>
        <fullName evidence="2">Uncharacterized protein</fullName>
    </submittedName>
</protein>
<dbReference type="Proteomes" id="UP000315689">
    <property type="component" value="Unassembled WGS sequence"/>
</dbReference>
<feature type="transmembrane region" description="Helical" evidence="1">
    <location>
        <begin position="21"/>
        <end position="42"/>
    </location>
</feature>